<evidence type="ECO:0000256" key="3">
    <source>
        <dbReference type="SAM" id="SignalP"/>
    </source>
</evidence>
<name>A0A1H5YP51_9FLAO</name>
<dbReference type="PROSITE" id="PS51257">
    <property type="entry name" value="PROKAR_LIPOPROTEIN"/>
    <property type="match status" value="1"/>
</dbReference>
<keyword evidence="2 3" id="KW-0732">Signal</keyword>
<evidence type="ECO:0000256" key="2">
    <source>
        <dbReference type="ARBA" id="ARBA00022729"/>
    </source>
</evidence>
<dbReference type="Proteomes" id="UP000236737">
    <property type="component" value="Unassembled WGS sequence"/>
</dbReference>
<evidence type="ECO:0000313" key="5">
    <source>
        <dbReference type="EMBL" id="SEG25903.1"/>
    </source>
</evidence>
<feature type="domain" description="SbsA Ig-like" evidence="4">
    <location>
        <begin position="34"/>
        <end position="133"/>
    </location>
</feature>
<dbReference type="RefSeq" id="WP_104000182.1">
    <property type="nucleotide sequence ID" value="NZ_FNVP01000008.1"/>
</dbReference>
<evidence type="ECO:0000256" key="1">
    <source>
        <dbReference type="ARBA" id="ARBA00005445"/>
    </source>
</evidence>
<dbReference type="InterPro" id="IPR021884">
    <property type="entry name" value="Ice-bd_prot"/>
</dbReference>
<dbReference type="Pfam" id="PF11999">
    <property type="entry name" value="Ice_binding"/>
    <property type="match status" value="1"/>
</dbReference>
<protein>
    <submittedName>
        <fullName evidence="5">Ig-like domain-containing protein</fullName>
    </submittedName>
</protein>
<dbReference type="EMBL" id="FNVP01000008">
    <property type="protein sequence ID" value="SEG25903.1"/>
    <property type="molecule type" value="Genomic_DNA"/>
</dbReference>
<proteinExistence type="inferred from homology"/>
<comment type="similarity">
    <text evidence="1">Belongs to the ice-binding protein family.</text>
</comment>
<reference evidence="6" key="1">
    <citation type="submission" date="2016-10" db="EMBL/GenBank/DDBJ databases">
        <authorList>
            <person name="Varghese N."/>
            <person name="Submissions S."/>
        </authorList>
    </citation>
    <scope>NUCLEOTIDE SEQUENCE [LARGE SCALE GENOMIC DNA]</scope>
    <source>
        <strain evidence="6">CGMCC 1.9230</strain>
    </source>
</reference>
<feature type="signal peptide" evidence="3">
    <location>
        <begin position="1"/>
        <end position="22"/>
    </location>
</feature>
<sequence>MKTKNLLLTLAIVFIAFFSGCAEDDFVETVGVCPVVISTIPANGALEVPFNQIISATFNEVMNQSTIDESTFIVKKADGTAVKGKVAYSGTTATFTPASPLSPKTTYTGRITTGVKDVDGNALQQDYVWTFSTGLIIVPTVISTDPADLATNVPLNKTITATFSVPMDPSTIISPATTFTLKQGTTVIAGVVTYSGTTASFKPTSPLNLNTVYTATITTGAKSLSQGEPLAVNKVWSFTTVSAPTVTATDPRDNDIEVNLNKTITATFDLAMDPASIINPTTFTLRQGTTVIAGVVTYTGGNTASFNPVNSLDPGLTYTATITTGAKSTFGIPLANDYVWKFTTAVVATPPITVSSGLFFGVFGGNAGITNQGLFTVVNGAIGTTAASSLVTGFTDGTNGDVYTKTPLNNGVVTDGIFTDAPAPGNATKAATALAGLNAARDLYNSISPASMPGGVANPGAGELGGLTLAPGIYTASSSFAITNGNLVLNANGDPNAKWYFQAPSSLTVGDSAPSSVTFLNGVGNPNNVYWYVGSTAVINYAGGGVMVGNIIANSGVTLSSPANSTNPFLTVLNGRAISLVASVTMVNTTINVPN</sequence>
<gene>
    <name evidence="5" type="ORF">SAMN04488130_108103</name>
</gene>
<dbReference type="AlphaFoldDB" id="A0A1H5YP51"/>
<keyword evidence="6" id="KW-1185">Reference proteome</keyword>
<dbReference type="Gene3D" id="2.60.40.1220">
    <property type="match status" value="3"/>
</dbReference>
<feature type="domain" description="SbsA Ig-like" evidence="4">
    <location>
        <begin position="242"/>
        <end position="344"/>
    </location>
</feature>
<evidence type="ECO:0000313" key="6">
    <source>
        <dbReference type="Proteomes" id="UP000236737"/>
    </source>
</evidence>
<dbReference type="InterPro" id="IPR032812">
    <property type="entry name" value="SbsA_Ig"/>
</dbReference>
<dbReference type="OrthoDB" id="2082707at2"/>
<organism evidence="5 6">
    <name type="scientific">Flavobacterium urumqiense</name>
    <dbReference type="NCBI Taxonomy" id="935224"/>
    <lineage>
        <taxon>Bacteria</taxon>
        <taxon>Pseudomonadati</taxon>
        <taxon>Bacteroidota</taxon>
        <taxon>Flavobacteriia</taxon>
        <taxon>Flavobacteriales</taxon>
        <taxon>Flavobacteriaceae</taxon>
        <taxon>Flavobacterium</taxon>
    </lineage>
</organism>
<feature type="chain" id="PRO_5009290750" evidence="3">
    <location>
        <begin position="23"/>
        <end position="595"/>
    </location>
</feature>
<feature type="domain" description="SbsA Ig-like" evidence="4">
    <location>
        <begin position="139"/>
        <end position="240"/>
    </location>
</feature>
<evidence type="ECO:0000259" key="4">
    <source>
        <dbReference type="Pfam" id="PF13205"/>
    </source>
</evidence>
<accession>A0A1H5YP51</accession>
<dbReference type="InterPro" id="IPR014755">
    <property type="entry name" value="Cu-Rt/internalin_Ig-like"/>
</dbReference>
<dbReference type="Pfam" id="PF13205">
    <property type="entry name" value="Big_5"/>
    <property type="match status" value="3"/>
</dbReference>